<evidence type="ECO:0008006" key="6">
    <source>
        <dbReference type="Google" id="ProtNLM"/>
    </source>
</evidence>
<keyword evidence="2" id="KW-0808">Transferase</keyword>
<dbReference type="InterPro" id="IPR029063">
    <property type="entry name" value="SAM-dependent_MTases_sf"/>
</dbReference>
<dbReference type="EMBL" id="JAENHP010000031">
    <property type="protein sequence ID" value="MBM2623072.1"/>
    <property type="molecule type" value="Genomic_DNA"/>
</dbReference>
<name>A0ABS2AT76_9ACTN</name>
<protein>
    <recommendedName>
        <fullName evidence="6">NNMT/PNMT/TEMT family protein</fullName>
    </recommendedName>
</protein>
<comment type="caution">
    <text evidence="4">The sequence shown here is derived from an EMBL/GenBank/DDBJ whole genome shotgun (WGS) entry which is preliminary data.</text>
</comment>
<evidence type="ECO:0000256" key="1">
    <source>
        <dbReference type="ARBA" id="ARBA00022603"/>
    </source>
</evidence>
<dbReference type="Gene3D" id="3.40.50.150">
    <property type="entry name" value="Vaccinia Virus protein VP39"/>
    <property type="match status" value="1"/>
</dbReference>
<accession>A0ABS2AT76</accession>
<keyword evidence="5" id="KW-1185">Reference proteome</keyword>
<organism evidence="4 5">
    <name type="scientific">Paractinoplanes ovalisporus</name>
    <dbReference type="NCBI Taxonomy" id="2810368"/>
    <lineage>
        <taxon>Bacteria</taxon>
        <taxon>Bacillati</taxon>
        <taxon>Actinomycetota</taxon>
        <taxon>Actinomycetes</taxon>
        <taxon>Micromonosporales</taxon>
        <taxon>Micromonosporaceae</taxon>
        <taxon>Paractinoplanes</taxon>
    </lineage>
</organism>
<dbReference type="SUPFAM" id="SSF53335">
    <property type="entry name" value="S-adenosyl-L-methionine-dependent methyltransferases"/>
    <property type="match status" value="1"/>
</dbReference>
<dbReference type="NCBIfam" id="NF040568">
    <property type="entry name" value="SCO2525_fam"/>
    <property type="match status" value="1"/>
</dbReference>
<evidence type="ECO:0000313" key="4">
    <source>
        <dbReference type="EMBL" id="MBM2623072.1"/>
    </source>
</evidence>
<keyword evidence="3" id="KW-0949">S-adenosyl-L-methionine</keyword>
<proteinExistence type="predicted"/>
<sequence length="246" mass="27481">MSPEQGLSNSDVPWDSFDSDAYFESNYRWLLREDAEIIGIVADHFRRWAPRPGRAGAIDVGTGTNLYPALTMLPFAERVTLFERSLSNRAWLTNQLREPAESWEPFWAEMRGRPEYDRIAGPLDRLASCSQVVKGNLFDLAPRGYDIGTMFFVAEGITTRTEEFERAVRVFMASLTAGAPFAAAFMRDSWGYEVGCQRFPACPINEDDVQRCLAEVARIDAITVVDSRGLREGYSGMIVATGLVAG</sequence>
<evidence type="ECO:0000313" key="5">
    <source>
        <dbReference type="Proteomes" id="UP000632138"/>
    </source>
</evidence>
<evidence type="ECO:0000256" key="2">
    <source>
        <dbReference type="ARBA" id="ARBA00022679"/>
    </source>
</evidence>
<keyword evidence="1" id="KW-0489">Methyltransferase</keyword>
<dbReference type="Proteomes" id="UP000632138">
    <property type="component" value="Unassembled WGS sequence"/>
</dbReference>
<gene>
    <name evidence="4" type="ORF">JIG36_46990</name>
</gene>
<evidence type="ECO:0000256" key="3">
    <source>
        <dbReference type="ARBA" id="ARBA00022691"/>
    </source>
</evidence>
<dbReference type="RefSeq" id="WP_203383422.1">
    <property type="nucleotide sequence ID" value="NZ_JAENHP010000031.1"/>
</dbReference>
<dbReference type="InterPro" id="IPR000940">
    <property type="entry name" value="NNMT_TEMT_trans"/>
</dbReference>
<reference evidence="4 5" key="1">
    <citation type="submission" date="2021-01" db="EMBL/GenBank/DDBJ databases">
        <title>Actinoplanes sp. nov. LDG1-06 isolated from lichen.</title>
        <authorList>
            <person name="Saeng-In P."/>
            <person name="Phongsopitanun W."/>
            <person name="Kanchanasin P."/>
            <person name="Yuki M."/>
            <person name="Kudo T."/>
            <person name="Ohkuma M."/>
            <person name="Tanasupawat S."/>
        </authorList>
    </citation>
    <scope>NUCLEOTIDE SEQUENCE [LARGE SCALE GENOMIC DNA]</scope>
    <source>
        <strain evidence="4 5">LDG1-06</strain>
    </source>
</reference>
<dbReference type="PROSITE" id="PS51681">
    <property type="entry name" value="SAM_MT_NNMT_PNMT_TEMT"/>
    <property type="match status" value="1"/>
</dbReference>